<feature type="compositionally biased region" description="Polar residues" evidence="3">
    <location>
        <begin position="140"/>
        <end position="156"/>
    </location>
</feature>
<feature type="region of interest" description="Disordered" evidence="3">
    <location>
        <begin position="64"/>
        <end position="156"/>
    </location>
</feature>
<feature type="region of interest" description="Disordered" evidence="3">
    <location>
        <begin position="291"/>
        <end position="356"/>
    </location>
</feature>
<feature type="compositionally biased region" description="Low complexity" evidence="3">
    <location>
        <begin position="71"/>
        <end position="83"/>
    </location>
</feature>
<dbReference type="PANTHER" id="PTHR31471">
    <property type="entry name" value="OS02G0116800 PROTEIN"/>
    <property type="match status" value="1"/>
</dbReference>
<keyword evidence="6" id="KW-1185">Reference proteome</keyword>
<protein>
    <recommendedName>
        <fullName evidence="4">Remorin C-terminal domain-containing protein</fullName>
    </recommendedName>
</protein>
<evidence type="ECO:0000256" key="3">
    <source>
        <dbReference type="SAM" id="MobiDB-lite"/>
    </source>
</evidence>
<evidence type="ECO:0000259" key="4">
    <source>
        <dbReference type="Pfam" id="PF03763"/>
    </source>
</evidence>
<evidence type="ECO:0000256" key="1">
    <source>
        <dbReference type="ARBA" id="ARBA00005711"/>
    </source>
</evidence>
<feature type="compositionally biased region" description="Polar residues" evidence="3">
    <location>
        <begin position="111"/>
        <end position="126"/>
    </location>
</feature>
<comment type="caution">
    <text evidence="5">The sequence shown here is derived from an EMBL/GenBank/DDBJ whole genome shotgun (WGS) entry which is preliminary data.</text>
</comment>
<dbReference type="AlphaFoldDB" id="A0AA41VJ14"/>
<gene>
    <name evidence="5" type="ORF">MKW94_016526</name>
</gene>
<feature type="region of interest" description="Disordered" evidence="3">
    <location>
        <begin position="251"/>
        <end position="271"/>
    </location>
</feature>
<dbReference type="Pfam" id="PF03763">
    <property type="entry name" value="Remorin_C"/>
    <property type="match status" value="1"/>
</dbReference>
<feature type="compositionally biased region" description="Polar residues" evidence="3">
    <location>
        <begin position="297"/>
        <end position="306"/>
    </location>
</feature>
<dbReference type="EMBL" id="JAJJMA010232325">
    <property type="protein sequence ID" value="MCL7042186.1"/>
    <property type="molecule type" value="Genomic_DNA"/>
</dbReference>
<reference evidence="5" key="1">
    <citation type="submission" date="2022-03" db="EMBL/GenBank/DDBJ databases">
        <title>A functionally conserved STORR gene fusion in Papaver species that diverged 16.8 million years ago.</title>
        <authorList>
            <person name="Catania T."/>
        </authorList>
    </citation>
    <scope>NUCLEOTIDE SEQUENCE</scope>
    <source>
        <strain evidence="5">S-191538</strain>
    </source>
</reference>
<comment type="similarity">
    <text evidence="1">Belongs to the remorin family.</text>
</comment>
<organism evidence="5 6">
    <name type="scientific">Papaver nudicaule</name>
    <name type="common">Iceland poppy</name>
    <dbReference type="NCBI Taxonomy" id="74823"/>
    <lineage>
        <taxon>Eukaryota</taxon>
        <taxon>Viridiplantae</taxon>
        <taxon>Streptophyta</taxon>
        <taxon>Embryophyta</taxon>
        <taxon>Tracheophyta</taxon>
        <taxon>Spermatophyta</taxon>
        <taxon>Magnoliopsida</taxon>
        <taxon>Ranunculales</taxon>
        <taxon>Papaveraceae</taxon>
        <taxon>Papaveroideae</taxon>
        <taxon>Papaver</taxon>
    </lineage>
</organism>
<name>A0AA41VJ14_PAPNU</name>
<feature type="coiled-coil region" evidence="2">
    <location>
        <begin position="443"/>
        <end position="470"/>
    </location>
</feature>
<keyword evidence="2" id="KW-0175">Coiled coil</keyword>
<feature type="compositionally biased region" description="Basic and acidic residues" evidence="3">
    <location>
        <begin position="251"/>
        <end position="263"/>
    </location>
</feature>
<sequence>MEYERINKVQTGLISPSKLRLKLCGSPNKRKDGSKSSSNSARTSPAKLHDAEFLRNSLLADDYGVDSVDEGSSNSKGSEGASSLQITAPSSENSTLSSASSVKLPAESRGKNLQFSRVSGGNNLSTVHPVRTPEEDNLDYDSNASSSSFEFHNGQRSHQNHVVSRTFSRPVPCKWNDAEKWIMNRQNGQPKHSKKNNLQSQANRQYRTTGPETASSSTKMILGLDKFSFPHPGIAPTSDAANKANASIDLHLHPQSKDLKEVEPNVSSSTEKHAVNAPFAAIRSVSMRDMGTEMTPVPSQEPSRTGTPVGATTPLRSPTSSMPSTPRRGEPTSTPVDATSDDESYQQKQSTHKNLSERELHLKTRKEIVALGVQLGKMNIAAWASKEEKEKSASSKEQIEREELERIEFENRAAAWEEAEKSKHAARYRREDIKIQAWESHCKAKLEEELRKTEAQAEKIRATAEEKMKKKIAATKQRSEAKLAAAEALRNRQAAKASAQAEYIRQTGQIPPSRFRCCSWLS</sequence>
<accession>A0AA41VJ14</accession>
<feature type="compositionally biased region" description="Low complexity" evidence="3">
    <location>
        <begin position="90"/>
        <end position="101"/>
    </location>
</feature>
<feature type="region of interest" description="Disordered" evidence="3">
    <location>
        <begin position="184"/>
        <end position="216"/>
    </location>
</feature>
<evidence type="ECO:0000256" key="2">
    <source>
        <dbReference type="SAM" id="Coils"/>
    </source>
</evidence>
<evidence type="ECO:0000313" key="6">
    <source>
        <dbReference type="Proteomes" id="UP001177140"/>
    </source>
</evidence>
<proteinExistence type="inferred from homology"/>
<feature type="domain" description="Remorin C-terminal" evidence="4">
    <location>
        <begin position="409"/>
        <end position="512"/>
    </location>
</feature>
<feature type="coiled-coil region" evidence="2">
    <location>
        <begin position="385"/>
        <end position="419"/>
    </location>
</feature>
<feature type="region of interest" description="Disordered" evidence="3">
    <location>
        <begin position="17"/>
        <end position="50"/>
    </location>
</feature>
<dbReference type="Proteomes" id="UP001177140">
    <property type="component" value="Unassembled WGS sequence"/>
</dbReference>
<dbReference type="PANTHER" id="PTHR31471:SF49">
    <property type="entry name" value="REMORIN FAMILY PROTEIN"/>
    <property type="match status" value="1"/>
</dbReference>
<feature type="compositionally biased region" description="Low complexity" evidence="3">
    <location>
        <begin position="312"/>
        <end position="326"/>
    </location>
</feature>
<evidence type="ECO:0000313" key="5">
    <source>
        <dbReference type="EMBL" id="MCL7042186.1"/>
    </source>
</evidence>
<dbReference type="InterPro" id="IPR005516">
    <property type="entry name" value="Remorin_C"/>
</dbReference>